<comment type="caution">
    <text evidence="2">The sequence shown here is derived from an EMBL/GenBank/DDBJ whole genome shotgun (WGS) entry which is preliminary data.</text>
</comment>
<proteinExistence type="predicted"/>
<dbReference type="AlphaFoldDB" id="A0A427YP18"/>
<name>A0A427YP18_9TREE</name>
<reference evidence="2 3" key="1">
    <citation type="submission" date="2018-11" db="EMBL/GenBank/DDBJ databases">
        <title>Genome sequence of Saitozyma podzolica DSM 27192.</title>
        <authorList>
            <person name="Aliyu H."/>
            <person name="Gorte O."/>
            <person name="Ochsenreither K."/>
        </authorList>
    </citation>
    <scope>NUCLEOTIDE SEQUENCE [LARGE SCALE GENOMIC DNA]</scope>
    <source>
        <strain evidence="2 3">DSM 27192</strain>
    </source>
</reference>
<feature type="compositionally biased region" description="Low complexity" evidence="1">
    <location>
        <begin position="126"/>
        <end position="145"/>
    </location>
</feature>
<gene>
    <name evidence="2" type="ORF">EHS25_008242</name>
</gene>
<feature type="region of interest" description="Disordered" evidence="1">
    <location>
        <begin position="216"/>
        <end position="247"/>
    </location>
</feature>
<dbReference type="EMBL" id="RSCD01000005">
    <property type="protein sequence ID" value="RSH92796.1"/>
    <property type="molecule type" value="Genomic_DNA"/>
</dbReference>
<feature type="region of interest" description="Disordered" evidence="1">
    <location>
        <begin position="61"/>
        <end position="149"/>
    </location>
</feature>
<evidence type="ECO:0000313" key="2">
    <source>
        <dbReference type="EMBL" id="RSH92796.1"/>
    </source>
</evidence>
<feature type="compositionally biased region" description="Low complexity" evidence="1">
    <location>
        <begin position="64"/>
        <end position="81"/>
    </location>
</feature>
<protein>
    <submittedName>
        <fullName evidence="2">Uncharacterized protein</fullName>
    </submittedName>
</protein>
<accession>A0A427YP18</accession>
<keyword evidence="3" id="KW-1185">Reference proteome</keyword>
<dbReference type="OrthoDB" id="10441651at2759"/>
<organism evidence="2 3">
    <name type="scientific">Saitozyma podzolica</name>
    <dbReference type="NCBI Taxonomy" id="1890683"/>
    <lineage>
        <taxon>Eukaryota</taxon>
        <taxon>Fungi</taxon>
        <taxon>Dikarya</taxon>
        <taxon>Basidiomycota</taxon>
        <taxon>Agaricomycotina</taxon>
        <taxon>Tremellomycetes</taxon>
        <taxon>Tremellales</taxon>
        <taxon>Trimorphomycetaceae</taxon>
        <taxon>Saitozyma</taxon>
    </lineage>
</organism>
<dbReference type="Proteomes" id="UP000279259">
    <property type="component" value="Unassembled WGS sequence"/>
</dbReference>
<sequence>MAYGNKTYAVIQRDQVCYWSSWKGAMNQLVREQEGLYKVFDSLQDAVAWGKRQRQIYLTQQGESPSTPTFSPQSSCTHPSPGSSPLPPPPGSVLKPPKRPRRTDRTGPPDAGYHQAAAQASELEGGRPTSTTASSTSMRSSPTGGADAIQGAHLRDAAYRAALIRYSAGSPILHKVLSDLSLLGDLEIRSITSLSELEEAYTRAQCLQRKERANHVRYAQDQERRKRKLERDKDKDMDMDMLADPIS</sequence>
<evidence type="ECO:0000256" key="1">
    <source>
        <dbReference type="SAM" id="MobiDB-lite"/>
    </source>
</evidence>
<feature type="compositionally biased region" description="Basic and acidic residues" evidence="1">
    <location>
        <begin position="216"/>
        <end position="238"/>
    </location>
</feature>
<evidence type="ECO:0000313" key="3">
    <source>
        <dbReference type="Proteomes" id="UP000279259"/>
    </source>
</evidence>
<feature type="compositionally biased region" description="Pro residues" evidence="1">
    <location>
        <begin position="82"/>
        <end position="91"/>
    </location>
</feature>